<dbReference type="InterPro" id="IPR006913">
    <property type="entry name" value="CENP-V/GFA"/>
</dbReference>
<organism evidence="6 7">
    <name type="scientific">Hyphomonas jannaschiana VP2</name>
    <dbReference type="NCBI Taxonomy" id="1280952"/>
    <lineage>
        <taxon>Bacteria</taxon>
        <taxon>Pseudomonadati</taxon>
        <taxon>Pseudomonadota</taxon>
        <taxon>Alphaproteobacteria</taxon>
        <taxon>Hyphomonadales</taxon>
        <taxon>Hyphomonadaceae</taxon>
        <taxon>Hyphomonas</taxon>
    </lineage>
</organism>
<accession>A0A059FAX8</accession>
<keyword evidence="2" id="KW-0479">Metal-binding</keyword>
<sequence length="135" mass="14684">MTIKGGCYCGEIRYEADGEPVMKGECHCRECQYLTGGQANDFMAMPAAGFRFTKGEPKGFKRADLEGAVTREFCPDCGTHILTRSPALPDAVILKVGTLDDTSLFGQPQVVMQTADAPSFHHIPEGVPAFERWPG</sequence>
<dbReference type="EMBL" id="ARYJ01000007">
    <property type="protein sequence ID" value="KCZ87769.1"/>
    <property type="molecule type" value="Genomic_DNA"/>
</dbReference>
<keyword evidence="7" id="KW-1185">Reference proteome</keyword>
<protein>
    <recommendedName>
        <fullName evidence="5">CENP-V/GFA domain-containing protein</fullName>
    </recommendedName>
</protein>
<dbReference type="STRING" id="1280952.HJA_12234"/>
<evidence type="ECO:0000259" key="5">
    <source>
        <dbReference type="PROSITE" id="PS51891"/>
    </source>
</evidence>
<name>A0A059FAX8_9PROT</name>
<feature type="domain" description="CENP-V/GFA" evidence="5">
    <location>
        <begin position="3"/>
        <end position="121"/>
    </location>
</feature>
<evidence type="ECO:0000256" key="3">
    <source>
        <dbReference type="ARBA" id="ARBA00022833"/>
    </source>
</evidence>
<evidence type="ECO:0000313" key="7">
    <source>
        <dbReference type="Proteomes" id="UP000024816"/>
    </source>
</evidence>
<gene>
    <name evidence="6" type="ORF">HJA_12234</name>
</gene>
<dbReference type="PATRIC" id="fig|1280952.3.peg.2449"/>
<dbReference type="PROSITE" id="PS51891">
    <property type="entry name" value="CENP_V_GFA"/>
    <property type="match status" value="1"/>
</dbReference>
<comment type="caution">
    <text evidence="6">The sequence shown here is derived from an EMBL/GenBank/DDBJ whole genome shotgun (WGS) entry which is preliminary data.</text>
</comment>
<dbReference type="eggNOG" id="COG3791">
    <property type="taxonomic scope" value="Bacteria"/>
</dbReference>
<dbReference type="SUPFAM" id="SSF51316">
    <property type="entry name" value="Mss4-like"/>
    <property type="match status" value="1"/>
</dbReference>
<proteinExistence type="inferred from homology"/>
<evidence type="ECO:0000256" key="2">
    <source>
        <dbReference type="ARBA" id="ARBA00022723"/>
    </source>
</evidence>
<dbReference type="PANTHER" id="PTHR33337:SF40">
    <property type="entry name" value="CENP-V_GFA DOMAIN-CONTAINING PROTEIN-RELATED"/>
    <property type="match status" value="1"/>
</dbReference>
<evidence type="ECO:0000256" key="1">
    <source>
        <dbReference type="ARBA" id="ARBA00005495"/>
    </source>
</evidence>
<evidence type="ECO:0000256" key="4">
    <source>
        <dbReference type="ARBA" id="ARBA00023239"/>
    </source>
</evidence>
<keyword evidence="3" id="KW-0862">Zinc</keyword>
<dbReference type="GO" id="GO:0016846">
    <property type="term" value="F:carbon-sulfur lyase activity"/>
    <property type="evidence" value="ECO:0007669"/>
    <property type="project" value="InterPro"/>
</dbReference>
<dbReference type="Proteomes" id="UP000024816">
    <property type="component" value="Unassembled WGS sequence"/>
</dbReference>
<dbReference type="GO" id="GO:0046872">
    <property type="term" value="F:metal ion binding"/>
    <property type="evidence" value="ECO:0007669"/>
    <property type="project" value="UniProtKB-KW"/>
</dbReference>
<evidence type="ECO:0000313" key="6">
    <source>
        <dbReference type="EMBL" id="KCZ87769.1"/>
    </source>
</evidence>
<keyword evidence="4" id="KW-0456">Lyase</keyword>
<dbReference type="Gene3D" id="3.90.1590.10">
    <property type="entry name" value="glutathione-dependent formaldehyde- activating enzyme (gfa)"/>
    <property type="match status" value="1"/>
</dbReference>
<reference evidence="6 7" key="1">
    <citation type="journal article" date="2014" name="Antonie Van Leeuwenhoek">
        <title>Hyphomonas beringensis sp. nov. and Hyphomonas chukchiensis sp. nov., isolated from surface seawater of the Bering Sea and Chukchi Sea.</title>
        <authorList>
            <person name="Li C."/>
            <person name="Lai Q."/>
            <person name="Li G."/>
            <person name="Dong C."/>
            <person name="Wang J."/>
            <person name="Liao Y."/>
            <person name="Shao Z."/>
        </authorList>
    </citation>
    <scope>NUCLEOTIDE SEQUENCE [LARGE SCALE GENOMIC DNA]</scope>
    <source>
        <strain evidence="6 7">VP2</strain>
    </source>
</reference>
<dbReference type="AlphaFoldDB" id="A0A059FAX8"/>
<dbReference type="RefSeq" id="WP_035582657.1">
    <property type="nucleotide sequence ID" value="NZ_ARYJ01000007.1"/>
</dbReference>
<dbReference type="OrthoDB" id="9807246at2"/>
<dbReference type="Pfam" id="PF04828">
    <property type="entry name" value="GFA"/>
    <property type="match status" value="1"/>
</dbReference>
<dbReference type="InterPro" id="IPR011057">
    <property type="entry name" value="Mss4-like_sf"/>
</dbReference>
<comment type="similarity">
    <text evidence="1">Belongs to the Gfa family.</text>
</comment>
<dbReference type="PANTHER" id="PTHR33337">
    <property type="entry name" value="GFA DOMAIN-CONTAINING PROTEIN"/>
    <property type="match status" value="1"/>
</dbReference>